<comment type="similarity">
    <text evidence="8">Belongs to the bacterial reverse transcriptase family.</text>
</comment>
<keyword evidence="7" id="KW-0051">Antiviral defense</keyword>
<dbReference type="Pfam" id="PF00078">
    <property type="entry name" value="RVT_1"/>
    <property type="match status" value="1"/>
</dbReference>
<dbReference type="Proteomes" id="UP000552587">
    <property type="component" value="Unassembled WGS sequence"/>
</dbReference>
<protein>
    <recommendedName>
        <fullName evidence="1">RNA-directed DNA polymerase</fullName>
        <ecNumber evidence="1">2.7.7.49</ecNumber>
    </recommendedName>
</protein>
<keyword evidence="12" id="KW-1185">Reference proteome</keyword>
<dbReference type="InterPro" id="IPR000477">
    <property type="entry name" value="RT_dom"/>
</dbReference>
<reference evidence="11 12" key="1">
    <citation type="submission" date="2020-07" db="EMBL/GenBank/DDBJ databases">
        <authorList>
            <person name="Xu S."/>
            <person name="Li A."/>
        </authorList>
    </citation>
    <scope>NUCLEOTIDE SEQUENCE [LARGE SCALE GENOMIC DNA]</scope>
    <source>
        <strain evidence="11 12">SG-8</strain>
    </source>
</reference>
<evidence type="ECO:0000256" key="4">
    <source>
        <dbReference type="ARBA" id="ARBA00022723"/>
    </source>
</evidence>
<dbReference type="EC" id="2.7.7.49" evidence="1"/>
<proteinExistence type="inferred from homology"/>
<evidence type="ECO:0000256" key="6">
    <source>
        <dbReference type="ARBA" id="ARBA00022918"/>
    </source>
</evidence>
<dbReference type="GO" id="GO:0003964">
    <property type="term" value="F:RNA-directed DNA polymerase activity"/>
    <property type="evidence" value="ECO:0007669"/>
    <property type="project" value="UniProtKB-KW"/>
</dbReference>
<dbReference type="InterPro" id="IPR043502">
    <property type="entry name" value="DNA/RNA_pol_sf"/>
</dbReference>
<dbReference type="SUPFAM" id="SSF56672">
    <property type="entry name" value="DNA/RNA polymerases"/>
    <property type="match status" value="1"/>
</dbReference>
<sequence length="293" mass="32952">MKRFELSKRGGGRRTIWRAAIETKGLQYSLIKNYLEHLPVHAASQAFSPGSSIKKNASIHVGNHYFLRVDLKDFFPSLTFENLRKATLSSNAKFDFSLEGSDSFALIQGACFDRDGKLPIGYSTSPFIANVVMFEFDESLEVTLQSEFGAGNFNYTRYADDMVFSTSTRGVCRKAYRKIKNFVADFDGASLSVNDRKTHFGSTGKGTAFVTGVHMLPNGKLAATRQLRERVKFLLYLLTKKRIPEKEYSQLIGLLAHLRSVDPAYHTKLSTDFYSVFPRLGKDRTATTSSERT</sequence>
<evidence type="ECO:0000256" key="8">
    <source>
        <dbReference type="ARBA" id="ARBA00034120"/>
    </source>
</evidence>
<dbReference type="GO" id="GO:0003723">
    <property type="term" value="F:RNA binding"/>
    <property type="evidence" value="ECO:0007669"/>
    <property type="project" value="InterPro"/>
</dbReference>
<dbReference type="PRINTS" id="PR00866">
    <property type="entry name" value="RNADNAPOLMS"/>
</dbReference>
<dbReference type="PANTHER" id="PTHR34047">
    <property type="entry name" value="NUCLEAR INTRON MATURASE 1, MITOCHONDRIAL-RELATED"/>
    <property type="match status" value="1"/>
</dbReference>
<evidence type="ECO:0000256" key="1">
    <source>
        <dbReference type="ARBA" id="ARBA00012493"/>
    </source>
</evidence>
<evidence type="ECO:0000256" key="5">
    <source>
        <dbReference type="ARBA" id="ARBA00022842"/>
    </source>
</evidence>
<name>A0A7W3U4Q6_9GAMM</name>
<comment type="caution">
    <text evidence="11">The sequence shown here is derived from an EMBL/GenBank/DDBJ whole genome shotgun (WGS) entry which is preliminary data.</text>
</comment>
<organism evidence="11 12">
    <name type="scientific">Marilutibacter penaei</name>
    <dbReference type="NCBI Taxonomy" id="2759900"/>
    <lineage>
        <taxon>Bacteria</taxon>
        <taxon>Pseudomonadati</taxon>
        <taxon>Pseudomonadota</taxon>
        <taxon>Gammaproteobacteria</taxon>
        <taxon>Lysobacterales</taxon>
        <taxon>Lysobacteraceae</taxon>
        <taxon>Marilutibacter</taxon>
    </lineage>
</organism>
<dbReference type="GO" id="GO:0051607">
    <property type="term" value="P:defense response to virus"/>
    <property type="evidence" value="ECO:0007669"/>
    <property type="project" value="UniProtKB-KW"/>
</dbReference>
<evidence type="ECO:0000256" key="3">
    <source>
        <dbReference type="ARBA" id="ARBA00022695"/>
    </source>
</evidence>
<dbReference type="GO" id="GO:0046872">
    <property type="term" value="F:metal ion binding"/>
    <property type="evidence" value="ECO:0007669"/>
    <property type="project" value="UniProtKB-KW"/>
</dbReference>
<dbReference type="PROSITE" id="PS50878">
    <property type="entry name" value="RT_POL"/>
    <property type="match status" value="1"/>
</dbReference>
<evidence type="ECO:0000313" key="12">
    <source>
        <dbReference type="Proteomes" id="UP000552587"/>
    </source>
</evidence>
<comment type="catalytic activity">
    <reaction evidence="9">
        <text>DNA(n) + a 2'-deoxyribonucleoside 5'-triphosphate = DNA(n+1) + diphosphate</text>
        <dbReference type="Rhea" id="RHEA:22508"/>
        <dbReference type="Rhea" id="RHEA-COMP:17339"/>
        <dbReference type="Rhea" id="RHEA-COMP:17340"/>
        <dbReference type="ChEBI" id="CHEBI:33019"/>
        <dbReference type="ChEBI" id="CHEBI:61560"/>
        <dbReference type="ChEBI" id="CHEBI:173112"/>
        <dbReference type="EC" id="2.7.7.49"/>
    </reaction>
</comment>
<accession>A0A7W3U4Q6</accession>
<dbReference type="AlphaFoldDB" id="A0A7W3U4Q6"/>
<keyword evidence="6 11" id="KW-0695">RNA-directed DNA polymerase</keyword>
<dbReference type="InterPro" id="IPR000123">
    <property type="entry name" value="Reverse_transcriptase_msDNA"/>
</dbReference>
<keyword evidence="4" id="KW-0479">Metal-binding</keyword>
<dbReference type="EMBL" id="JACHTE010000007">
    <property type="protein sequence ID" value="MBB1088898.1"/>
    <property type="molecule type" value="Genomic_DNA"/>
</dbReference>
<dbReference type="CDD" id="cd03487">
    <property type="entry name" value="RT_Bac_retron_II"/>
    <property type="match status" value="1"/>
</dbReference>
<dbReference type="InterPro" id="IPR051083">
    <property type="entry name" value="GrpII_Intron_Splice-Mob/Def"/>
</dbReference>
<keyword evidence="2" id="KW-0808">Transferase</keyword>
<keyword evidence="3" id="KW-0548">Nucleotidyltransferase</keyword>
<evidence type="ECO:0000256" key="9">
    <source>
        <dbReference type="ARBA" id="ARBA00048173"/>
    </source>
</evidence>
<evidence type="ECO:0000256" key="2">
    <source>
        <dbReference type="ARBA" id="ARBA00022679"/>
    </source>
</evidence>
<evidence type="ECO:0000313" key="11">
    <source>
        <dbReference type="EMBL" id="MBB1088898.1"/>
    </source>
</evidence>
<dbReference type="PANTHER" id="PTHR34047:SF7">
    <property type="entry name" value="RNA-DIRECTED DNA POLYMERASE"/>
    <property type="match status" value="1"/>
</dbReference>
<gene>
    <name evidence="11" type="ORF">H4F99_10385</name>
</gene>
<keyword evidence="5" id="KW-0460">Magnesium</keyword>
<evidence type="ECO:0000259" key="10">
    <source>
        <dbReference type="PROSITE" id="PS50878"/>
    </source>
</evidence>
<feature type="domain" description="Reverse transcriptase" evidence="10">
    <location>
        <begin position="1"/>
        <end position="215"/>
    </location>
</feature>
<evidence type="ECO:0000256" key="7">
    <source>
        <dbReference type="ARBA" id="ARBA00023118"/>
    </source>
</evidence>